<proteinExistence type="predicted"/>
<dbReference type="HOGENOM" id="CLU_1421733_0_0_1"/>
<comment type="caution">
    <text evidence="1">The sequence shown here is derived from an EMBL/GenBank/DDBJ whole genome shotgun (WGS) entry which is preliminary data.</text>
</comment>
<dbReference type="EMBL" id="JELW01000065">
    <property type="protein sequence ID" value="EXU95792.1"/>
    <property type="molecule type" value="Genomic_DNA"/>
</dbReference>
<organism evidence="1 2">
    <name type="scientific">Metarhizium robertsii</name>
    <dbReference type="NCBI Taxonomy" id="568076"/>
    <lineage>
        <taxon>Eukaryota</taxon>
        <taxon>Fungi</taxon>
        <taxon>Dikarya</taxon>
        <taxon>Ascomycota</taxon>
        <taxon>Pezizomycotina</taxon>
        <taxon>Sordariomycetes</taxon>
        <taxon>Hypocreomycetidae</taxon>
        <taxon>Hypocreales</taxon>
        <taxon>Clavicipitaceae</taxon>
        <taxon>Metarhizium</taxon>
    </lineage>
</organism>
<accession>A0A014MWW1</accession>
<evidence type="ECO:0000313" key="2">
    <source>
        <dbReference type="Proteomes" id="UP000030151"/>
    </source>
</evidence>
<protein>
    <submittedName>
        <fullName evidence="1">Uncharacterized protein</fullName>
    </submittedName>
</protein>
<dbReference type="Proteomes" id="UP000030151">
    <property type="component" value="Unassembled WGS sequence"/>
</dbReference>
<dbReference type="AlphaFoldDB" id="A0A014MWW1"/>
<reference evidence="1 2" key="1">
    <citation type="submission" date="2014-02" db="EMBL/GenBank/DDBJ databases">
        <title>The genome sequence of the entomopathogenic fungus Metarhizium robertsii ARSEF 2575.</title>
        <authorList>
            <person name="Giuliano Garisto Donzelli B."/>
            <person name="Roe B.A."/>
            <person name="Macmil S.L."/>
            <person name="Krasnoff S.B."/>
            <person name="Gibson D.M."/>
        </authorList>
    </citation>
    <scope>NUCLEOTIDE SEQUENCE [LARGE SCALE GENOMIC DNA]</scope>
    <source>
        <strain evidence="1 2">ARSEF 2575</strain>
    </source>
</reference>
<gene>
    <name evidence="1" type="ORF">X797_011143</name>
</gene>
<evidence type="ECO:0000313" key="1">
    <source>
        <dbReference type="EMBL" id="EXU95792.1"/>
    </source>
</evidence>
<sequence>MAALLPNIAIPRTACVSCYIFEATRNDSFMYHFNHAINLGWLINIGISRCTSLQEVITYAAKYCSKSEEKSEAYCRLVHWVLSHTAYYQHLRSFPSRLMDELIVEIETIQRRKFHTCCSTFLCRKGLGWSCTSTAARWNSTCGRTVSIMSSYDPKTWRRLGANARKRVLFYCPRYKPVEASAQFHDFAALS</sequence>
<name>A0A014MWW1_9HYPO</name>